<dbReference type="InterPro" id="IPR001005">
    <property type="entry name" value="SANT/Myb"/>
</dbReference>
<dbReference type="InterPro" id="IPR017930">
    <property type="entry name" value="Myb_dom"/>
</dbReference>
<dbReference type="CDD" id="cd00167">
    <property type="entry name" value="SANT"/>
    <property type="match status" value="2"/>
</dbReference>
<protein>
    <submittedName>
        <fullName evidence="8">Uncharacterized protein</fullName>
    </submittedName>
</protein>
<evidence type="ECO:0000259" key="7">
    <source>
        <dbReference type="PROSITE" id="PS51294"/>
    </source>
</evidence>
<proteinExistence type="predicted"/>
<keyword evidence="3" id="KW-0804">Transcription</keyword>
<dbReference type="GO" id="GO:0000978">
    <property type="term" value="F:RNA polymerase II cis-regulatory region sequence-specific DNA binding"/>
    <property type="evidence" value="ECO:0007669"/>
    <property type="project" value="TreeGrafter"/>
</dbReference>
<dbReference type="PROSITE" id="PS51294">
    <property type="entry name" value="HTH_MYB"/>
    <property type="match status" value="1"/>
</dbReference>
<dbReference type="GO" id="GO:0019185">
    <property type="term" value="C:snRNA-activating protein complex"/>
    <property type="evidence" value="ECO:0007669"/>
    <property type="project" value="TreeGrafter"/>
</dbReference>
<feature type="region of interest" description="Disordered" evidence="5">
    <location>
        <begin position="611"/>
        <end position="693"/>
    </location>
</feature>
<dbReference type="InterPro" id="IPR051575">
    <property type="entry name" value="Myb-like_DNA-bd"/>
</dbReference>
<dbReference type="GO" id="GO:0042795">
    <property type="term" value="P:snRNA transcription by RNA polymerase II"/>
    <property type="evidence" value="ECO:0007669"/>
    <property type="project" value="TreeGrafter"/>
</dbReference>
<dbReference type="SUPFAM" id="SSF46689">
    <property type="entry name" value="Homeodomain-like"/>
    <property type="match status" value="2"/>
</dbReference>
<dbReference type="SMART" id="SM00717">
    <property type="entry name" value="SANT"/>
    <property type="match status" value="3"/>
</dbReference>
<dbReference type="EMBL" id="DF238778">
    <property type="protein sequence ID" value="GAC93842.1"/>
    <property type="molecule type" value="Genomic_DNA"/>
</dbReference>
<dbReference type="AlphaFoldDB" id="R9NYX2"/>
<feature type="region of interest" description="Disordered" evidence="5">
    <location>
        <begin position="44"/>
        <end position="79"/>
    </location>
</feature>
<evidence type="ECO:0000259" key="6">
    <source>
        <dbReference type="PROSITE" id="PS50090"/>
    </source>
</evidence>
<reference evidence="9" key="1">
    <citation type="journal article" date="2013" name="Genome Announc.">
        <title>Draft genome sequence of the basidiomycetous yeast-like fungus Pseudozyma hubeiensis SY62, which produces an abundant amount of the biosurfactant mannosylerythritol lipids.</title>
        <authorList>
            <person name="Konishi M."/>
            <person name="Hatada Y."/>
            <person name="Horiuchi J."/>
        </authorList>
    </citation>
    <scope>NUCLEOTIDE SEQUENCE [LARGE SCALE GENOMIC DNA]</scope>
    <source>
        <strain evidence="9">SY62</strain>
    </source>
</reference>
<dbReference type="Pfam" id="PF13921">
    <property type="entry name" value="Myb_DNA-bind_6"/>
    <property type="match status" value="1"/>
</dbReference>
<dbReference type="Gene3D" id="1.10.10.60">
    <property type="entry name" value="Homeodomain-like"/>
    <property type="match status" value="2"/>
</dbReference>
<sequence>MDGQRTEPSPDPHVVLRQLIQQAEASTSSSSLLAGDAGSIISAEDDYSNLESDSNGSDDVAAHGSSSPPPSSPSVAESARPLSYAQLDATLASINADRRELATLLQHNKYLSTARKRNVKHERSLQSSLHFLSKTRDELKAILHSLDIADVVDAEDQSLEVIRTCKKAQDAAAMCPFRASMIQQIPLLRLQSIERAEYDNALGSRLWLDFEDAQLRSAVKAVALKAHTIALSMDPSFTGDPLAEAAKLDEVSALHFAEQIDAEDSNAALASTSSSLVSSANKGLDWHAIAARIPTRTMEEVKTRWYGVLRPSINTAAWEQHEVDDLIRIATPFLAAYLARARTEGAQSSTETTEASGSMAAYARTATPAPVPWQTVAQELGTGRTAHACFVAYCTAIVQRDQPDMTPAEDDNVKELFSLFRGAWRFMALHSSTGTNLSISSFVPGSDSKSTTDVRNPREASLLGKVGRDAQLLYRRFRNTIDPALATGLWSRQEDLGLIHAIRDVGQDNWAAVSARIPGRTSTQARERWLRRLRQIVAQAGPDATDEQIADLIEGKKKVRWTAEMDALVRECVDDGWRAKDGQTFADVASYVSGKLGVQLSDKSVRDRIKVLRSSKQGRRAQDDAKEGAPDGNTRKSEEPTQSEAAERNESLPSSSAANTVPDASHNPAHNSDTKPKTRPRTAILPGSKRRKL</sequence>
<evidence type="ECO:0000256" key="1">
    <source>
        <dbReference type="ARBA" id="ARBA00023015"/>
    </source>
</evidence>
<dbReference type="GeneID" id="24106708"/>
<evidence type="ECO:0000256" key="5">
    <source>
        <dbReference type="SAM" id="MobiDB-lite"/>
    </source>
</evidence>
<feature type="domain" description="HTH myb-type" evidence="7">
    <location>
        <begin position="482"/>
        <end position="537"/>
    </location>
</feature>
<dbReference type="Proteomes" id="UP000014071">
    <property type="component" value="Unassembled WGS sequence"/>
</dbReference>
<organism evidence="8 9">
    <name type="scientific">Pseudozyma hubeiensis (strain SY62)</name>
    <name type="common">Yeast</name>
    <dbReference type="NCBI Taxonomy" id="1305764"/>
    <lineage>
        <taxon>Eukaryota</taxon>
        <taxon>Fungi</taxon>
        <taxon>Dikarya</taxon>
        <taxon>Basidiomycota</taxon>
        <taxon>Ustilaginomycotina</taxon>
        <taxon>Ustilaginomycetes</taxon>
        <taxon>Ustilaginales</taxon>
        <taxon>Ustilaginaceae</taxon>
        <taxon>Pseudozyma</taxon>
    </lineage>
</organism>
<evidence type="ECO:0000256" key="3">
    <source>
        <dbReference type="ARBA" id="ARBA00023163"/>
    </source>
</evidence>
<dbReference type="PANTHER" id="PTHR46621">
    <property type="entry name" value="SNRNA-ACTIVATING PROTEIN COMPLEX SUBUNIT 4"/>
    <property type="match status" value="1"/>
</dbReference>
<keyword evidence="9" id="KW-1185">Reference proteome</keyword>
<evidence type="ECO:0000313" key="9">
    <source>
        <dbReference type="Proteomes" id="UP000014071"/>
    </source>
</evidence>
<evidence type="ECO:0000256" key="4">
    <source>
        <dbReference type="ARBA" id="ARBA00023242"/>
    </source>
</evidence>
<dbReference type="InterPro" id="IPR009057">
    <property type="entry name" value="Homeodomain-like_sf"/>
</dbReference>
<dbReference type="GO" id="GO:0001006">
    <property type="term" value="F:RNA polymerase III type 3 promoter sequence-specific DNA binding"/>
    <property type="evidence" value="ECO:0007669"/>
    <property type="project" value="TreeGrafter"/>
</dbReference>
<dbReference type="GO" id="GO:0042796">
    <property type="term" value="P:snRNA transcription by RNA polymerase III"/>
    <property type="evidence" value="ECO:0007669"/>
    <property type="project" value="TreeGrafter"/>
</dbReference>
<feature type="domain" description="Myb-like" evidence="6">
    <location>
        <begin position="482"/>
        <end position="533"/>
    </location>
</feature>
<evidence type="ECO:0000313" key="8">
    <source>
        <dbReference type="EMBL" id="GAC93842.1"/>
    </source>
</evidence>
<dbReference type="OrthoDB" id="2143914at2759"/>
<dbReference type="PANTHER" id="PTHR46621:SF1">
    <property type="entry name" value="SNRNA-ACTIVATING PROTEIN COMPLEX SUBUNIT 4"/>
    <property type="match status" value="1"/>
</dbReference>
<evidence type="ECO:0000256" key="2">
    <source>
        <dbReference type="ARBA" id="ARBA00023125"/>
    </source>
</evidence>
<dbReference type="eggNOG" id="KOG0049">
    <property type="taxonomic scope" value="Eukaryota"/>
</dbReference>
<feature type="compositionally biased region" description="Basic and acidic residues" evidence="5">
    <location>
        <begin position="620"/>
        <end position="650"/>
    </location>
</feature>
<keyword evidence="2" id="KW-0238">DNA-binding</keyword>
<accession>R9NYX2</accession>
<dbReference type="STRING" id="1305764.R9NYX2"/>
<name>R9NYX2_PSEHS</name>
<dbReference type="RefSeq" id="XP_012187429.1">
    <property type="nucleotide sequence ID" value="XM_012332039.1"/>
</dbReference>
<gene>
    <name evidence="8" type="ORF">PHSY_001407</name>
</gene>
<dbReference type="PROSITE" id="PS50090">
    <property type="entry name" value="MYB_LIKE"/>
    <property type="match status" value="1"/>
</dbReference>
<dbReference type="Pfam" id="PF00249">
    <property type="entry name" value="Myb_DNA-binding"/>
    <property type="match status" value="1"/>
</dbReference>
<keyword evidence="4" id="KW-0539">Nucleus</keyword>
<keyword evidence="1" id="KW-0805">Transcription regulation</keyword>
<dbReference type="HOGENOM" id="CLU_013359_0_0_1"/>